<dbReference type="GO" id="GO:0009062">
    <property type="term" value="P:fatty acid catabolic process"/>
    <property type="evidence" value="ECO:0007669"/>
    <property type="project" value="TreeGrafter"/>
</dbReference>
<dbReference type="GO" id="GO:0006637">
    <property type="term" value="P:acyl-CoA metabolic process"/>
    <property type="evidence" value="ECO:0007669"/>
    <property type="project" value="TreeGrafter"/>
</dbReference>
<keyword evidence="2" id="KW-0378">Hydrolase</keyword>
<dbReference type="InterPro" id="IPR029069">
    <property type="entry name" value="HotDog_dom_sf"/>
</dbReference>
<organism evidence="3 4">
    <name type="scientific">Latilactobacillus curvatus</name>
    <name type="common">Lactobacillus curvatus</name>
    <dbReference type="NCBI Taxonomy" id="28038"/>
    <lineage>
        <taxon>Bacteria</taxon>
        <taxon>Bacillati</taxon>
        <taxon>Bacillota</taxon>
        <taxon>Bacilli</taxon>
        <taxon>Lactobacillales</taxon>
        <taxon>Lactobacillaceae</taxon>
        <taxon>Latilactobacillus</taxon>
    </lineage>
</organism>
<reference evidence="3 4" key="1">
    <citation type="submission" date="2018-07" db="EMBL/GenBank/DDBJ databases">
        <title>Lactobacillus curvatus genome sequence.</title>
        <authorList>
            <person name="Prechtl R."/>
        </authorList>
    </citation>
    <scope>NUCLEOTIDE SEQUENCE [LARGE SCALE GENOMIC DNA]</scope>
    <source>
        <strain evidence="3 4">TMW 1.1928</strain>
    </source>
</reference>
<protein>
    <submittedName>
        <fullName evidence="3">Acyl-CoA thioesterase</fullName>
    </submittedName>
</protein>
<dbReference type="Gene3D" id="3.10.129.10">
    <property type="entry name" value="Hotdog Thioesterase"/>
    <property type="match status" value="1"/>
</dbReference>
<dbReference type="InterPro" id="IPR006683">
    <property type="entry name" value="Thioestr_dom"/>
</dbReference>
<dbReference type="STRING" id="28038.BCY75_09170"/>
<sequence>MSNLITCRQTFSISNHRVFVNDLNEHETVYGGRLLELLDGSASISASRLARVETVTASIDQLNFIAPFKMQDSLCIESYVAGVGTRSIEIFTKIIGEHLKTGERFLGLTAFLTFVTMEKGPALPNIQPESPEERFICAGYEERKAHRLANFQSQKHFNQNISTDYPWNGQ</sequence>
<dbReference type="PANTHER" id="PTHR11049">
    <property type="entry name" value="ACYL COENZYME A THIOESTER HYDROLASE"/>
    <property type="match status" value="1"/>
</dbReference>
<evidence type="ECO:0000313" key="3">
    <source>
        <dbReference type="EMBL" id="AXN36226.1"/>
    </source>
</evidence>
<dbReference type="PANTHER" id="PTHR11049:SF24">
    <property type="entry name" value="CYTOSOLIC ACYL COENZYME A THIOESTER HYDROLASE"/>
    <property type="match status" value="1"/>
</dbReference>
<dbReference type="CDD" id="cd03442">
    <property type="entry name" value="BFIT_BACH"/>
    <property type="match status" value="1"/>
</dbReference>
<name>A0A0B2XP88_LATCU</name>
<accession>A0A0B2XP88</accession>
<evidence type="ECO:0000313" key="4">
    <source>
        <dbReference type="Proteomes" id="UP000257607"/>
    </source>
</evidence>
<dbReference type="GO" id="GO:0005829">
    <property type="term" value="C:cytosol"/>
    <property type="evidence" value="ECO:0007669"/>
    <property type="project" value="TreeGrafter"/>
</dbReference>
<dbReference type="PROSITE" id="PS51770">
    <property type="entry name" value="HOTDOG_ACOT"/>
    <property type="match status" value="1"/>
</dbReference>
<dbReference type="Pfam" id="PF03061">
    <property type="entry name" value="4HBT"/>
    <property type="match status" value="1"/>
</dbReference>
<proteinExistence type="inferred from homology"/>
<evidence type="ECO:0000256" key="2">
    <source>
        <dbReference type="ARBA" id="ARBA00022801"/>
    </source>
</evidence>
<dbReference type="RefSeq" id="WP_039098151.1">
    <property type="nucleotide sequence ID" value="NZ_CABIVZ010000045.1"/>
</dbReference>
<evidence type="ECO:0000256" key="1">
    <source>
        <dbReference type="ARBA" id="ARBA00010458"/>
    </source>
</evidence>
<dbReference type="AlphaFoldDB" id="A0A0B2XP88"/>
<dbReference type="InterPro" id="IPR040170">
    <property type="entry name" value="Cytosol_ACT"/>
</dbReference>
<dbReference type="GO" id="GO:0052816">
    <property type="term" value="F:long-chain fatty acyl-CoA hydrolase activity"/>
    <property type="evidence" value="ECO:0007669"/>
    <property type="project" value="TreeGrafter"/>
</dbReference>
<dbReference type="Proteomes" id="UP000257607">
    <property type="component" value="Chromosome"/>
</dbReference>
<gene>
    <name evidence="3" type="ORF">DT351_07525</name>
</gene>
<dbReference type="EMBL" id="CP031003">
    <property type="protein sequence ID" value="AXN36226.1"/>
    <property type="molecule type" value="Genomic_DNA"/>
</dbReference>
<dbReference type="InterPro" id="IPR033120">
    <property type="entry name" value="HOTDOG_ACOT"/>
</dbReference>
<comment type="similarity">
    <text evidence="1">Belongs to the acyl coenzyme A hydrolase family.</text>
</comment>
<dbReference type="SUPFAM" id="SSF54637">
    <property type="entry name" value="Thioesterase/thiol ester dehydrase-isomerase"/>
    <property type="match status" value="1"/>
</dbReference>